<evidence type="ECO:0000313" key="2">
    <source>
        <dbReference type="Proteomes" id="UP000789702"/>
    </source>
</evidence>
<keyword evidence="2" id="KW-1185">Reference proteome</keyword>
<sequence length="352" mass="40716">MITSKGNRLSWSVAVSDKLFGLKSYKATVRLLAISCINSHDMTLKKFIEGPKIPGFTIVYSINKDYSIEKEVLLQFEHGGVVKLFSKNEDNEKTDMNETDNQNMDKYFLIILNVSGIYKYHFVHLNRKSIGEIQKLKYPKRIYSAMINNSKLDNPMSHDGKLVLANLNLKYILRCLDKHYFFVDTIRGGARYMELYNLKTNQLVITFHRQILYELDFMADVPDNFAISNNSKLLAYRSGSRVKLFLIECGFEIASIGLETGEESSIESFISNSFIVVVNNKEEKQGILSEYKRIYDDLILEHLKRNDDEQGLKVLPQKGDYHQTSEFYEIIEPWLPHGGPQHSILKQRENPM</sequence>
<evidence type="ECO:0000313" key="1">
    <source>
        <dbReference type="EMBL" id="CAG8594262.1"/>
    </source>
</evidence>
<proteinExistence type="predicted"/>
<protein>
    <submittedName>
        <fullName evidence="1">10927_t:CDS:1</fullName>
    </submittedName>
</protein>
<comment type="caution">
    <text evidence="1">The sequence shown here is derived from an EMBL/GenBank/DDBJ whole genome shotgun (WGS) entry which is preliminary data.</text>
</comment>
<name>A0ACA9MRV5_9GLOM</name>
<reference evidence="1" key="1">
    <citation type="submission" date="2021-06" db="EMBL/GenBank/DDBJ databases">
        <authorList>
            <person name="Kallberg Y."/>
            <person name="Tangrot J."/>
            <person name="Rosling A."/>
        </authorList>
    </citation>
    <scope>NUCLEOTIDE SEQUENCE</scope>
    <source>
        <strain evidence="1">IL203A</strain>
    </source>
</reference>
<dbReference type="EMBL" id="CAJVPU010009386">
    <property type="protein sequence ID" value="CAG8594262.1"/>
    <property type="molecule type" value="Genomic_DNA"/>
</dbReference>
<dbReference type="Proteomes" id="UP000789702">
    <property type="component" value="Unassembled WGS sequence"/>
</dbReference>
<gene>
    <name evidence="1" type="ORF">DHETER_LOCUS6985</name>
</gene>
<organism evidence="1 2">
    <name type="scientific">Dentiscutata heterogama</name>
    <dbReference type="NCBI Taxonomy" id="1316150"/>
    <lineage>
        <taxon>Eukaryota</taxon>
        <taxon>Fungi</taxon>
        <taxon>Fungi incertae sedis</taxon>
        <taxon>Mucoromycota</taxon>
        <taxon>Glomeromycotina</taxon>
        <taxon>Glomeromycetes</taxon>
        <taxon>Diversisporales</taxon>
        <taxon>Gigasporaceae</taxon>
        <taxon>Dentiscutata</taxon>
    </lineage>
</organism>
<accession>A0ACA9MRV5</accession>